<dbReference type="AlphaFoldDB" id="A0A395NGP8"/>
<proteinExistence type="predicted"/>
<gene>
    <name evidence="1" type="ORF">TARUN_7049</name>
</gene>
<evidence type="ECO:0000313" key="1">
    <source>
        <dbReference type="EMBL" id="RFU75190.1"/>
    </source>
</evidence>
<protein>
    <submittedName>
        <fullName evidence="1">Uncharacterized protein</fullName>
    </submittedName>
</protein>
<evidence type="ECO:0000313" key="2">
    <source>
        <dbReference type="Proteomes" id="UP000266272"/>
    </source>
</evidence>
<dbReference type="Proteomes" id="UP000266272">
    <property type="component" value="Unassembled WGS sequence"/>
</dbReference>
<dbReference type="EMBL" id="PXOA01000462">
    <property type="protein sequence ID" value="RFU75190.1"/>
    <property type="molecule type" value="Genomic_DNA"/>
</dbReference>
<reference evidence="1 2" key="1">
    <citation type="journal article" date="2018" name="PLoS Pathog.">
        <title>Evolution of structural diversity of trichothecenes, a family of toxins produced by plant pathogenic and entomopathogenic fungi.</title>
        <authorList>
            <person name="Proctor R.H."/>
            <person name="McCormick S.P."/>
            <person name="Kim H.S."/>
            <person name="Cardoza R.E."/>
            <person name="Stanley A.M."/>
            <person name="Lindo L."/>
            <person name="Kelly A."/>
            <person name="Brown D.W."/>
            <person name="Lee T."/>
            <person name="Vaughan M.M."/>
            <person name="Alexander N.J."/>
            <person name="Busman M."/>
            <person name="Gutierrez S."/>
        </authorList>
    </citation>
    <scope>NUCLEOTIDE SEQUENCE [LARGE SCALE GENOMIC DNA]</scope>
    <source>
        <strain evidence="1 2">IBT 40837</strain>
    </source>
</reference>
<name>A0A395NGP8_TRIAR</name>
<sequence>MEVLNAVKQFQMVAKVVDQDGQNSALTVDQPLPDGPGIPNTTFPVPADNQIHKDATVSTQISLKKNKETPSSNVAAALSKDQFSINVHSQQPSPQILASPSYFALEFAISGDKSSLGSRLLHMTLSSGYQALRGSSGHITDLGVRIFGLTLSYRNRDDILSEFQWWLGPGQPLASRLKQARQYPGVPTSDTYLSVDDVAMLLHDVGAINTQDDVLEFSNPSNLLDGPESSMGFNDVNKYDDKGLHTFMSKDYVPSYEVPAWRSKPALQAFNFNSLMGNFVQKEGQDEGNYRNASPIIEEDKRRRIPISVFLQSLANISVCLSIGPGYPQQAVKALIYASISGFPFQ</sequence>
<organism evidence="1 2">
    <name type="scientific">Trichoderma arundinaceum</name>
    <dbReference type="NCBI Taxonomy" id="490622"/>
    <lineage>
        <taxon>Eukaryota</taxon>
        <taxon>Fungi</taxon>
        <taxon>Dikarya</taxon>
        <taxon>Ascomycota</taxon>
        <taxon>Pezizomycotina</taxon>
        <taxon>Sordariomycetes</taxon>
        <taxon>Hypocreomycetidae</taxon>
        <taxon>Hypocreales</taxon>
        <taxon>Hypocreaceae</taxon>
        <taxon>Trichoderma</taxon>
    </lineage>
</organism>
<comment type="caution">
    <text evidence="1">The sequence shown here is derived from an EMBL/GenBank/DDBJ whole genome shotgun (WGS) entry which is preliminary data.</text>
</comment>
<keyword evidence="2" id="KW-1185">Reference proteome</keyword>
<dbReference type="OrthoDB" id="3555317at2759"/>
<accession>A0A395NGP8</accession>